<dbReference type="EMBL" id="MU157940">
    <property type="protein sequence ID" value="KAF9522583.1"/>
    <property type="molecule type" value="Genomic_DNA"/>
</dbReference>
<evidence type="ECO:0000313" key="1">
    <source>
        <dbReference type="EMBL" id="KAF9522583.1"/>
    </source>
</evidence>
<comment type="caution">
    <text evidence="1">The sequence shown here is derived from an EMBL/GenBank/DDBJ whole genome shotgun (WGS) entry which is preliminary data.</text>
</comment>
<name>A0A9P6E525_9AGAR</name>
<keyword evidence="2" id="KW-1185">Reference proteome</keyword>
<evidence type="ECO:0000313" key="2">
    <source>
        <dbReference type="Proteomes" id="UP000807306"/>
    </source>
</evidence>
<protein>
    <submittedName>
        <fullName evidence="1">Uncharacterized protein</fullName>
    </submittedName>
</protein>
<sequence>MPASSHLFCCILSSFPFIIPFRPVEDDMLLPLAHSTHSSIVFIGFPILQGADQLLQWNPLNSCHTRPHPLWNTLHGSWTWICSHFLCSRSSYFFRILKPFSTPLKSTRWILHSFK</sequence>
<proteinExistence type="predicted"/>
<organism evidence="1 2">
    <name type="scientific">Crepidotus variabilis</name>
    <dbReference type="NCBI Taxonomy" id="179855"/>
    <lineage>
        <taxon>Eukaryota</taxon>
        <taxon>Fungi</taxon>
        <taxon>Dikarya</taxon>
        <taxon>Basidiomycota</taxon>
        <taxon>Agaricomycotina</taxon>
        <taxon>Agaricomycetes</taxon>
        <taxon>Agaricomycetidae</taxon>
        <taxon>Agaricales</taxon>
        <taxon>Agaricineae</taxon>
        <taxon>Crepidotaceae</taxon>
        <taxon>Crepidotus</taxon>
    </lineage>
</organism>
<reference evidence="1" key="1">
    <citation type="submission" date="2020-11" db="EMBL/GenBank/DDBJ databases">
        <authorList>
            <consortium name="DOE Joint Genome Institute"/>
            <person name="Ahrendt S."/>
            <person name="Riley R."/>
            <person name="Andreopoulos W."/>
            <person name="Labutti K."/>
            <person name="Pangilinan J."/>
            <person name="Ruiz-Duenas F.J."/>
            <person name="Barrasa J.M."/>
            <person name="Sanchez-Garcia M."/>
            <person name="Camarero S."/>
            <person name="Miyauchi S."/>
            <person name="Serrano A."/>
            <person name="Linde D."/>
            <person name="Babiker R."/>
            <person name="Drula E."/>
            <person name="Ayuso-Fernandez I."/>
            <person name="Pacheco R."/>
            <person name="Padilla G."/>
            <person name="Ferreira P."/>
            <person name="Barriuso J."/>
            <person name="Kellner H."/>
            <person name="Castanera R."/>
            <person name="Alfaro M."/>
            <person name="Ramirez L."/>
            <person name="Pisabarro A.G."/>
            <person name="Kuo A."/>
            <person name="Tritt A."/>
            <person name="Lipzen A."/>
            <person name="He G."/>
            <person name="Yan M."/>
            <person name="Ng V."/>
            <person name="Cullen D."/>
            <person name="Martin F."/>
            <person name="Rosso M.-N."/>
            <person name="Henrissat B."/>
            <person name="Hibbett D."/>
            <person name="Martinez A.T."/>
            <person name="Grigoriev I.V."/>
        </authorList>
    </citation>
    <scope>NUCLEOTIDE SEQUENCE</scope>
    <source>
        <strain evidence="1">CBS 506.95</strain>
    </source>
</reference>
<gene>
    <name evidence="1" type="ORF">CPB83DRAFT_864243</name>
</gene>
<dbReference type="AlphaFoldDB" id="A0A9P6E525"/>
<dbReference type="Proteomes" id="UP000807306">
    <property type="component" value="Unassembled WGS sequence"/>
</dbReference>
<accession>A0A9P6E525</accession>